<accession>A0ABR8XS69</accession>
<evidence type="ECO:0000313" key="2">
    <source>
        <dbReference type="Proteomes" id="UP000600565"/>
    </source>
</evidence>
<reference evidence="1 2" key="1">
    <citation type="submission" date="2020-08" db="EMBL/GenBank/DDBJ databases">
        <title>A Genomic Blueprint of the Chicken Gut Microbiome.</title>
        <authorList>
            <person name="Gilroy R."/>
            <person name="Ravi A."/>
            <person name="Getino M."/>
            <person name="Pursley I."/>
            <person name="Horton D.L."/>
            <person name="Alikhan N.-F."/>
            <person name="Baker D."/>
            <person name="Gharbi K."/>
            <person name="Hall N."/>
            <person name="Watson M."/>
            <person name="Adriaenssens E.M."/>
            <person name="Foster-Nyarko E."/>
            <person name="Jarju S."/>
            <person name="Secka A."/>
            <person name="Antonio M."/>
            <person name="Oren A."/>
            <person name="Chaudhuri R."/>
            <person name="La Ragione R.M."/>
            <person name="Hildebrand F."/>
            <person name="Pallen M.J."/>
        </authorList>
    </citation>
    <scope>NUCLEOTIDE SEQUENCE [LARGE SCALE GENOMIC DNA]</scope>
    <source>
        <strain evidence="1 2">Sa1YVA6</strain>
    </source>
</reference>
<evidence type="ECO:0000313" key="1">
    <source>
        <dbReference type="EMBL" id="MBD8034784.1"/>
    </source>
</evidence>
<sequence length="249" mass="28900">MKLDHLVINVDPNYQQESEEVQQIKKAGLPYNVKKGKGTKGFKATNIWTGNEYFELITITNNDGGGWRPEWVHAYNSGHRGLICLMIDVNNIDAIVQRLQKEGILISNPERIKIEFFFKLFSKTMPWQNSFLNFFENIPLQIGFQQMDSEKIRKGFEKYMVPNSKENNISGITQIHIAGDFTISDFQMLRTVFEQTLDNENQLIVQLENSQKVIFEKAKDYSIKVTLKNDISSFIMETCKIEDILINFE</sequence>
<protein>
    <submittedName>
        <fullName evidence="1">VOC family protein</fullName>
    </submittedName>
</protein>
<dbReference type="Gene3D" id="3.10.180.10">
    <property type="entry name" value="2,3-Dihydroxybiphenyl 1,2-Dioxygenase, domain 1"/>
    <property type="match status" value="1"/>
</dbReference>
<gene>
    <name evidence="1" type="ORF">H9632_17095</name>
</gene>
<organism evidence="1 2">
    <name type="scientific">Solibacillus merdavium</name>
    <dbReference type="NCBI Taxonomy" id="2762218"/>
    <lineage>
        <taxon>Bacteria</taxon>
        <taxon>Bacillati</taxon>
        <taxon>Bacillota</taxon>
        <taxon>Bacilli</taxon>
        <taxon>Bacillales</taxon>
        <taxon>Caryophanaceae</taxon>
        <taxon>Solibacillus</taxon>
    </lineage>
</organism>
<comment type="caution">
    <text evidence="1">The sequence shown here is derived from an EMBL/GenBank/DDBJ whole genome shotgun (WGS) entry which is preliminary data.</text>
</comment>
<dbReference type="EMBL" id="JACSPW010000023">
    <property type="protein sequence ID" value="MBD8034784.1"/>
    <property type="molecule type" value="Genomic_DNA"/>
</dbReference>
<dbReference type="SUPFAM" id="SSF54593">
    <property type="entry name" value="Glyoxalase/Bleomycin resistance protein/Dihydroxybiphenyl dioxygenase"/>
    <property type="match status" value="1"/>
</dbReference>
<keyword evidence="2" id="KW-1185">Reference proteome</keyword>
<proteinExistence type="predicted"/>
<name>A0ABR8XS69_9BACL</name>
<dbReference type="InterPro" id="IPR029068">
    <property type="entry name" value="Glyas_Bleomycin-R_OHBP_Dase"/>
</dbReference>
<dbReference type="RefSeq" id="WP_191705271.1">
    <property type="nucleotide sequence ID" value="NZ_JACSPW010000023.1"/>
</dbReference>
<dbReference type="Proteomes" id="UP000600565">
    <property type="component" value="Unassembled WGS sequence"/>
</dbReference>